<proteinExistence type="predicted"/>
<keyword evidence="1" id="KW-0175">Coiled coil</keyword>
<sequence length="241" mass="27663">MTKGEKAIVREERRLEKERKRRIELADKMLIPTGGKNRESLDLISFDPSGVFRFGGNRWLKVFEISGAGKGLVDAAEGLFGRIRITFALSESGRETCHLSLMEEGEIYEGIRQKMTEDESKLQGVCQMHALSVDDVMNLVATNFYQDIRFSYASYVRGKKDWKKECFFELTEEAAGFHVGRLFGESFTVLAFPDDMEDGIFTHIRNLGCPMYICIDLKGLPKEEKLNFKRELEKSITEDFR</sequence>
<evidence type="ECO:0000313" key="2">
    <source>
        <dbReference type="EMBL" id="SDW30979.1"/>
    </source>
</evidence>
<dbReference type="EMBL" id="FNMW01000001">
    <property type="protein sequence ID" value="SDW30979.1"/>
    <property type="molecule type" value="Genomic_DNA"/>
</dbReference>
<protein>
    <submittedName>
        <fullName evidence="2">Uncharacterized protein</fullName>
    </submittedName>
</protein>
<feature type="coiled-coil region" evidence="1">
    <location>
        <begin position="1"/>
        <end position="28"/>
    </location>
</feature>
<accession>A0AAE8L334</accession>
<comment type="caution">
    <text evidence="2">The sequence shown here is derived from an EMBL/GenBank/DDBJ whole genome shotgun (WGS) entry which is preliminary data.</text>
</comment>
<dbReference type="AlphaFoldDB" id="A0AAE8L334"/>
<organism evidence="2 3">
    <name type="scientific">Streptococcus equinus</name>
    <name type="common">Streptococcus bovis</name>
    <dbReference type="NCBI Taxonomy" id="1335"/>
    <lineage>
        <taxon>Bacteria</taxon>
        <taxon>Bacillati</taxon>
        <taxon>Bacillota</taxon>
        <taxon>Bacilli</taxon>
        <taxon>Lactobacillales</taxon>
        <taxon>Streptococcaceae</taxon>
        <taxon>Streptococcus</taxon>
    </lineage>
</organism>
<dbReference type="RefSeq" id="WP_074601840.1">
    <property type="nucleotide sequence ID" value="NZ_FNMW01000001.1"/>
</dbReference>
<gene>
    <name evidence="2" type="ORF">SAMN05216415_0434</name>
</gene>
<evidence type="ECO:0000256" key="1">
    <source>
        <dbReference type="SAM" id="Coils"/>
    </source>
</evidence>
<dbReference type="Proteomes" id="UP000182107">
    <property type="component" value="Unassembled WGS sequence"/>
</dbReference>
<reference evidence="2 3" key="1">
    <citation type="submission" date="2016-10" db="EMBL/GenBank/DDBJ databases">
        <authorList>
            <person name="Varghese N."/>
            <person name="Submissions S."/>
        </authorList>
    </citation>
    <scope>NUCLEOTIDE SEQUENCE [LARGE SCALE GENOMIC DNA]</scope>
    <source>
        <strain evidence="2 3">Sb17</strain>
    </source>
</reference>
<evidence type="ECO:0000313" key="3">
    <source>
        <dbReference type="Proteomes" id="UP000182107"/>
    </source>
</evidence>
<name>A0AAE8L334_STREI</name>